<keyword evidence="2" id="KW-1185">Reference proteome</keyword>
<dbReference type="Proteomes" id="UP001058074">
    <property type="component" value="Unassembled WGS sequence"/>
</dbReference>
<organism evidence="1 2">
    <name type="scientific">Inconstantimicrobium mannanitabidum</name>
    <dbReference type="NCBI Taxonomy" id="1604901"/>
    <lineage>
        <taxon>Bacteria</taxon>
        <taxon>Bacillati</taxon>
        <taxon>Bacillota</taxon>
        <taxon>Clostridia</taxon>
        <taxon>Eubacteriales</taxon>
        <taxon>Clostridiaceae</taxon>
        <taxon>Inconstantimicrobium</taxon>
    </lineage>
</organism>
<dbReference type="EMBL" id="BROD01000001">
    <property type="protein sequence ID" value="GKX65420.1"/>
    <property type="molecule type" value="Genomic_DNA"/>
</dbReference>
<accession>A0ACB5R8R1</accession>
<protein>
    <submittedName>
        <fullName evidence="1">Uncharacterized protein</fullName>
    </submittedName>
</protein>
<evidence type="ECO:0000313" key="2">
    <source>
        <dbReference type="Proteomes" id="UP001058074"/>
    </source>
</evidence>
<evidence type="ECO:0000313" key="1">
    <source>
        <dbReference type="EMBL" id="GKX65420.1"/>
    </source>
</evidence>
<gene>
    <name evidence="1" type="ORF">rsdtw13_06780</name>
</gene>
<name>A0ACB5R8R1_9CLOT</name>
<proteinExistence type="predicted"/>
<reference evidence="1" key="1">
    <citation type="journal article" date="2025" name="Int. J. Syst. Evol. Microbiol.">
        <title>Inconstantimicrobium mannanitabidum sp. nov., a novel member of the family Clostridiaceae isolated from anoxic soil under the treatment of reductive soil disinfestation.</title>
        <authorList>
            <person name="Ueki A."/>
            <person name="Tonouchi A."/>
            <person name="Honma S."/>
            <person name="Kaku N."/>
            <person name="Ueki K."/>
        </authorList>
    </citation>
    <scope>NUCLEOTIDE SEQUENCE</scope>
    <source>
        <strain evidence="1">TW13</strain>
    </source>
</reference>
<sequence length="40" mass="4721">MALKITKGLVAKFYNFYYFNWGFYFSAGSFCYKKIVSQTS</sequence>
<comment type="caution">
    <text evidence="1">The sequence shown here is derived from an EMBL/GenBank/DDBJ whole genome shotgun (WGS) entry which is preliminary data.</text>
</comment>